<feature type="region of interest" description="Disordered" evidence="1">
    <location>
        <begin position="139"/>
        <end position="201"/>
    </location>
</feature>
<protein>
    <recommendedName>
        <fullName evidence="2">PiggyBac transposable element-derived protein domain-containing protein</fullName>
    </recommendedName>
</protein>
<reference evidence="3" key="1">
    <citation type="journal article" date="2021" name="G3 (Bethesda)">
        <title>Genome and transcriptome analysis of the beet armyworm Spodoptera exigua reveals targets for pest control. .</title>
        <authorList>
            <person name="Simon S."/>
            <person name="Breeschoten T."/>
            <person name="Jansen H.J."/>
            <person name="Dirks R.P."/>
            <person name="Schranz M.E."/>
            <person name="Ros V.I.D."/>
        </authorList>
    </citation>
    <scope>NUCLEOTIDE SEQUENCE</scope>
    <source>
        <strain evidence="3">TB_SE_WUR_2020</strain>
    </source>
</reference>
<dbReference type="SUPFAM" id="SSF55315">
    <property type="entry name" value="L30e-like"/>
    <property type="match status" value="1"/>
</dbReference>
<comment type="caution">
    <text evidence="3">The sequence shown here is derived from an EMBL/GenBank/DDBJ whole genome shotgun (WGS) entry which is preliminary data.</text>
</comment>
<dbReference type="PANTHER" id="PTHR46599:SF3">
    <property type="entry name" value="PIGGYBAC TRANSPOSABLE ELEMENT-DERIVED PROTEIN 4"/>
    <property type="match status" value="1"/>
</dbReference>
<dbReference type="Pfam" id="PF13843">
    <property type="entry name" value="DDE_Tnp_1_7"/>
    <property type="match status" value="1"/>
</dbReference>
<organism evidence="3 4">
    <name type="scientific">Spodoptera exigua</name>
    <name type="common">Beet armyworm</name>
    <name type="synonym">Noctua fulgens</name>
    <dbReference type="NCBI Taxonomy" id="7107"/>
    <lineage>
        <taxon>Eukaryota</taxon>
        <taxon>Metazoa</taxon>
        <taxon>Ecdysozoa</taxon>
        <taxon>Arthropoda</taxon>
        <taxon>Hexapoda</taxon>
        <taxon>Insecta</taxon>
        <taxon>Pterygota</taxon>
        <taxon>Neoptera</taxon>
        <taxon>Endopterygota</taxon>
        <taxon>Lepidoptera</taxon>
        <taxon>Glossata</taxon>
        <taxon>Ditrysia</taxon>
        <taxon>Noctuoidea</taxon>
        <taxon>Noctuidae</taxon>
        <taxon>Amphipyrinae</taxon>
        <taxon>Spodoptera</taxon>
    </lineage>
</organism>
<accession>A0A922SAF8</accession>
<feature type="compositionally biased region" description="Basic and acidic residues" evidence="1">
    <location>
        <begin position="181"/>
        <end position="192"/>
    </location>
</feature>
<evidence type="ECO:0000259" key="2">
    <source>
        <dbReference type="Pfam" id="PF13843"/>
    </source>
</evidence>
<dbReference type="InterPro" id="IPR029526">
    <property type="entry name" value="PGBD"/>
</dbReference>
<dbReference type="AlphaFoldDB" id="A0A922SAF8"/>
<dbReference type="Gene3D" id="3.30.1330.30">
    <property type="match status" value="2"/>
</dbReference>
<evidence type="ECO:0000313" key="3">
    <source>
        <dbReference type="EMBL" id="KAH9629883.1"/>
    </source>
</evidence>
<evidence type="ECO:0000256" key="1">
    <source>
        <dbReference type="SAM" id="MobiDB-lite"/>
    </source>
</evidence>
<dbReference type="Proteomes" id="UP000814243">
    <property type="component" value="Unassembled WGS sequence"/>
</dbReference>
<feature type="compositionally biased region" description="Polar residues" evidence="1">
    <location>
        <begin position="160"/>
        <end position="171"/>
    </location>
</feature>
<proteinExistence type="predicted"/>
<feature type="compositionally biased region" description="Low complexity" evidence="1">
    <location>
        <begin position="142"/>
        <end position="154"/>
    </location>
</feature>
<name>A0A922SAF8_SPOEX</name>
<dbReference type="EMBL" id="JACEFF010000847">
    <property type="protein sequence ID" value="KAH9629883.1"/>
    <property type="molecule type" value="Genomic_DNA"/>
</dbReference>
<dbReference type="InterPro" id="IPR029064">
    <property type="entry name" value="Ribosomal_eL30-like_sf"/>
</dbReference>
<feature type="domain" description="PiggyBac transposable element-derived protein" evidence="2">
    <location>
        <begin position="281"/>
        <end position="637"/>
    </location>
</feature>
<sequence>MGKIKLEHVEQEEQADVSVKTEPQTYDEKVEHCSVIAKPMAPKKLSKKIYKLIKKSTSHKNYLRNGLKIVQKQLRLGEKGPIMCDIEEMPSSHGLETPLHPYRQRAWQPSVTVANRPPTTSPTAILNTVDEVAPMSSVANEPSLSPAISAPSPSTFIECDTQSSPTISSTPVALPRSRQSRLRDEEICRSEPSDGESDDEDLVAPLIPRTFRCLLETPMDTEDIEGQPSFIVEAVPTSTTERPWAVNDFEWSAFPNPPIPPESRREMFCESNVGPTTQSVDPYDIFIAIWDRQFMEYIASETNRYAQQVTTQMLDNNKLFPNSRISQWRDTTADELYVYFGLILGMGVVVKSRLEEYWSSSPDLFVTPGFRAHMSLNRFMLLNKCLHFRNNEDMCALRLDASEAKLFKIQPVIDFLNTAFQNLYNLNRNISLDESLLLWKGWLDINQLIPNKAATVGIKTYEICESQTGYLWRFEVHAYKKSPLQQTEDILQSSTPAIVLRLIHGLENRGHTLWMDNFYNSPCLARRLKSLGFDCVGTLRTNRLFVPETLHNLTKNNMRPGEITGLTSGDIDVMVWRDSNRVAMLSTYHGNGVQSIRGSTKPILILDYNIMMGGVDKKDQMLAMYPIERKRTRIWLVFFAGDISPIEIMCHLPAVCEEKDIPYCYTPSRKDIGAAMGTMRGCVMVLVKEHDDYKDLYDEVRSEIKLLGHPI</sequence>
<evidence type="ECO:0000313" key="4">
    <source>
        <dbReference type="Proteomes" id="UP000814243"/>
    </source>
</evidence>
<gene>
    <name evidence="3" type="ORF">HF086_008174</name>
</gene>
<dbReference type="PANTHER" id="PTHR46599">
    <property type="entry name" value="PIGGYBAC TRANSPOSABLE ELEMENT-DERIVED PROTEIN 4"/>
    <property type="match status" value="1"/>
</dbReference>